<evidence type="ECO:0000313" key="4">
    <source>
        <dbReference type="EMBL" id="GGD41256.1"/>
    </source>
</evidence>
<dbReference type="RefSeq" id="WP_188528497.1">
    <property type="nucleotide sequence ID" value="NZ_BMGI01000004.1"/>
</dbReference>
<reference evidence="5" key="1">
    <citation type="journal article" date="2019" name="Int. J. Syst. Evol. Microbiol.">
        <title>The Global Catalogue of Microorganisms (GCM) 10K type strain sequencing project: providing services to taxonomists for standard genome sequencing and annotation.</title>
        <authorList>
            <consortium name="The Broad Institute Genomics Platform"/>
            <consortium name="The Broad Institute Genome Sequencing Center for Infectious Disease"/>
            <person name="Wu L."/>
            <person name="Ma J."/>
        </authorList>
    </citation>
    <scope>NUCLEOTIDE SEQUENCE [LARGE SCALE GENOMIC DNA]</scope>
    <source>
        <strain evidence="5">CGMCC 1.12922</strain>
    </source>
</reference>
<feature type="domain" description="FAD dependent oxidoreductase" evidence="3">
    <location>
        <begin position="23"/>
        <end position="418"/>
    </location>
</feature>
<proteinExistence type="inferred from homology"/>
<evidence type="ECO:0000313" key="5">
    <source>
        <dbReference type="Proteomes" id="UP000617355"/>
    </source>
</evidence>
<evidence type="ECO:0000259" key="3">
    <source>
        <dbReference type="Pfam" id="PF01266"/>
    </source>
</evidence>
<dbReference type="PANTHER" id="PTHR13847">
    <property type="entry name" value="SARCOSINE DEHYDROGENASE-RELATED"/>
    <property type="match status" value="1"/>
</dbReference>
<dbReference type="SUPFAM" id="SSF51905">
    <property type="entry name" value="FAD/NAD(P)-binding domain"/>
    <property type="match status" value="1"/>
</dbReference>
<sequence length="448" mass="48118">MTPFPISAEQPASHTGDLPDRADVVVIGGGVIGVSAALFLARAGVSVVLVEKGRIAGEQSSRNWGWIRVQGRDPAEIPIAQEAQALWPQLAAQVDTDIGLTQGGVAYLARDEAEKARFADWLRLAEPYGVSSQLLDGDGVTRLLPEAARRWPGALWTPADMRAEPFVTVPALARLAAKAGAVIREDCAARLLDLEGGRVAGVITERGRIRAGAVVLAGGAWSSLFLRRHGISIPQLSVRATAMRTAALGEVFQGGAVDHRMAFRRRADGGYTLAPEGFHELYIGPDAFRAFARYLRQMFKDPFGTALRPVAPRGYPDGWATPRRWRADRPSPFERMRVLNPAPNMAKVRETARAFGETFPELGPVEIESAWAGMIDTLPDVVPVVDHAAQIPGLTIATGMCGHGFGIGPAFGRIVADMVQGKPPGHDLARFRLARFSDGSPLELGPNL</sequence>
<gene>
    <name evidence="4" type="ORF">GCM10011358_26390</name>
</gene>
<comment type="similarity">
    <text evidence="1">Belongs to the DadA oxidoreductase family.</text>
</comment>
<name>A0ABQ1QQR9_9RHOB</name>
<dbReference type="InterPro" id="IPR036188">
    <property type="entry name" value="FAD/NAD-bd_sf"/>
</dbReference>
<evidence type="ECO:0000256" key="1">
    <source>
        <dbReference type="ARBA" id="ARBA00009410"/>
    </source>
</evidence>
<protein>
    <submittedName>
        <fullName evidence="4">FAD-dependent oxidoreductase</fullName>
    </submittedName>
</protein>
<dbReference type="PANTHER" id="PTHR13847:SF280">
    <property type="entry name" value="D-AMINO ACID DEHYDROGENASE"/>
    <property type="match status" value="1"/>
</dbReference>
<dbReference type="EMBL" id="BMGI01000004">
    <property type="protein sequence ID" value="GGD41256.1"/>
    <property type="molecule type" value="Genomic_DNA"/>
</dbReference>
<dbReference type="InterPro" id="IPR006076">
    <property type="entry name" value="FAD-dep_OxRdtase"/>
</dbReference>
<organism evidence="4 5">
    <name type="scientific">Sinisalibacter lacisalsi</name>
    <dbReference type="NCBI Taxonomy" id="1526570"/>
    <lineage>
        <taxon>Bacteria</taxon>
        <taxon>Pseudomonadati</taxon>
        <taxon>Pseudomonadota</taxon>
        <taxon>Alphaproteobacteria</taxon>
        <taxon>Rhodobacterales</taxon>
        <taxon>Roseobacteraceae</taxon>
        <taxon>Sinisalibacter</taxon>
    </lineage>
</organism>
<accession>A0ABQ1QQR9</accession>
<keyword evidence="2" id="KW-0560">Oxidoreductase</keyword>
<dbReference type="Proteomes" id="UP000617355">
    <property type="component" value="Unassembled WGS sequence"/>
</dbReference>
<evidence type="ECO:0000256" key="2">
    <source>
        <dbReference type="ARBA" id="ARBA00023002"/>
    </source>
</evidence>
<dbReference type="Gene3D" id="3.50.50.60">
    <property type="entry name" value="FAD/NAD(P)-binding domain"/>
    <property type="match status" value="1"/>
</dbReference>
<comment type="caution">
    <text evidence="4">The sequence shown here is derived from an EMBL/GenBank/DDBJ whole genome shotgun (WGS) entry which is preliminary data.</text>
</comment>
<dbReference type="Pfam" id="PF01266">
    <property type="entry name" value="DAO"/>
    <property type="match status" value="1"/>
</dbReference>
<dbReference type="Gene3D" id="3.30.9.10">
    <property type="entry name" value="D-Amino Acid Oxidase, subunit A, domain 2"/>
    <property type="match status" value="1"/>
</dbReference>
<keyword evidence="5" id="KW-1185">Reference proteome</keyword>